<dbReference type="Pfam" id="PF01433">
    <property type="entry name" value="Peptidase_M1"/>
    <property type="match status" value="1"/>
</dbReference>
<feature type="domain" description="Aminopeptidase N-like N-terminal" evidence="29">
    <location>
        <begin position="112"/>
        <end position="307"/>
    </location>
</feature>
<keyword evidence="22" id="KW-0449">Lipoprotein</keyword>
<keyword evidence="19" id="KW-0472">Membrane</keyword>
<proteinExistence type="inferred from homology"/>
<comment type="catalytic activity">
    <reaction evidence="1">
        <text>Release of an N-terminal amino acid, Xaa-|-Yaa- from a peptide, amide or arylamide. Xaa is preferably Ala, but may be most amino acids including Pro (slow action). When a terminal hydrophobic residue is followed by a prolyl residue, the two may be released as an intact Xaa-Pro dipeptide.</text>
        <dbReference type="EC" id="3.4.11.2"/>
    </reaction>
</comment>
<evidence type="ECO:0000256" key="26">
    <source>
        <dbReference type="PIRSR" id="PIRSR634016-4"/>
    </source>
</evidence>
<evidence type="ECO:0000256" key="17">
    <source>
        <dbReference type="ARBA" id="ARBA00022989"/>
    </source>
</evidence>
<dbReference type="Gene3D" id="2.60.40.1730">
    <property type="entry name" value="tricorn interacting facor f3 domain"/>
    <property type="match status" value="1"/>
</dbReference>
<keyword evidence="8" id="KW-1003">Cell membrane</keyword>
<evidence type="ECO:0000256" key="3">
    <source>
        <dbReference type="ARBA" id="ARBA00004609"/>
    </source>
</evidence>
<reference evidence="30 31" key="1">
    <citation type="submission" date="2019-08" db="EMBL/GenBank/DDBJ databases">
        <title>The genome of the soybean aphid Biotype 1, its phylome, world population structure and adaptation to the North American continent.</title>
        <authorList>
            <person name="Giordano R."/>
            <person name="Donthu R.K."/>
            <person name="Hernandez A.G."/>
            <person name="Wright C.L."/>
            <person name="Zimin A.V."/>
        </authorList>
    </citation>
    <scope>NUCLEOTIDE SEQUENCE [LARGE SCALE GENOMIC DNA]</scope>
    <source>
        <tissue evidence="30">Whole aphids</tissue>
    </source>
</reference>
<evidence type="ECO:0000256" key="22">
    <source>
        <dbReference type="ARBA" id="ARBA00023288"/>
    </source>
</evidence>
<dbReference type="SUPFAM" id="SSF63737">
    <property type="entry name" value="Leukotriene A4 hydrolase N-terminal domain"/>
    <property type="match status" value="1"/>
</dbReference>
<protein>
    <recommendedName>
        <fullName evidence="6">Aminopeptidase N</fullName>
        <ecNumber evidence="5">3.4.11.2</ecNumber>
    </recommendedName>
    <alternativeName>
        <fullName evidence="23">Microsomal aminopeptidase</fullName>
    </alternativeName>
</protein>
<evidence type="ECO:0000256" key="10">
    <source>
        <dbReference type="ARBA" id="ARBA00022670"/>
    </source>
</evidence>
<dbReference type="EC" id="3.4.11.2" evidence="5"/>
<evidence type="ECO:0000256" key="25">
    <source>
        <dbReference type="PIRSR" id="PIRSR634016-3"/>
    </source>
</evidence>
<dbReference type="GO" id="GO:0070006">
    <property type="term" value="F:metalloaminopeptidase activity"/>
    <property type="evidence" value="ECO:0007669"/>
    <property type="project" value="TreeGrafter"/>
</dbReference>
<evidence type="ECO:0000259" key="27">
    <source>
        <dbReference type="Pfam" id="PF01433"/>
    </source>
</evidence>
<evidence type="ECO:0000256" key="15">
    <source>
        <dbReference type="ARBA" id="ARBA00022833"/>
    </source>
</evidence>
<dbReference type="PANTHER" id="PTHR11533:SF290">
    <property type="entry name" value="AMINOPEPTIDASE"/>
    <property type="match status" value="1"/>
</dbReference>
<dbReference type="PRINTS" id="PR00756">
    <property type="entry name" value="ALADIPTASE"/>
</dbReference>
<keyword evidence="10" id="KW-0645">Protease</keyword>
<keyword evidence="14" id="KW-0378">Hydrolase</keyword>
<feature type="active site" description="Proton acceptor" evidence="24">
    <location>
        <position position="410"/>
    </location>
</feature>
<keyword evidence="9" id="KW-0336">GPI-anchor</keyword>
<dbReference type="GO" id="GO:0005737">
    <property type="term" value="C:cytoplasm"/>
    <property type="evidence" value="ECO:0007669"/>
    <property type="project" value="TreeGrafter"/>
</dbReference>
<evidence type="ECO:0000256" key="18">
    <source>
        <dbReference type="ARBA" id="ARBA00023049"/>
    </source>
</evidence>
<dbReference type="InterPro" id="IPR001930">
    <property type="entry name" value="Peptidase_M1"/>
</dbReference>
<evidence type="ECO:0000256" key="21">
    <source>
        <dbReference type="ARBA" id="ARBA00023180"/>
    </source>
</evidence>
<evidence type="ECO:0000256" key="2">
    <source>
        <dbReference type="ARBA" id="ARBA00004606"/>
    </source>
</evidence>
<dbReference type="CDD" id="cd09601">
    <property type="entry name" value="M1_APN-Q_like"/>
    <property type="match status" value="1"/>
</dbReference>
<evidence type="ECO:0000259" key="29">
    <source>
        <dbReference type="Pfam" id="PF17900"/>
    </source>
</evidence>
<dbReference type="InterPro" id="IPR014782">
    <property type="entry name" value="Peptidase_M1_dom"/>
</dbReference>
<evidence type="ECO:0000256" key="20">
    <source>
        <dbReference type="ARBA" id="ARBA00023157"/>
    </source>
</evidence>
<keyword evidence="15 25" id="KW-0862">Zinc</keyword>
<dbReference type="InterPro" id="IPR050344">
    <property type="entry name" value="Peptidase_M1_aminopeptidases"/>
</dbReference>
<evidence type="ECO:0000256" key="6">
    <source>
        <dbReference type="ARBA" id="ARBA00015611"/>
    </source>
</evidence>
<dbReference type="GO" id="GO:0043171">
    <property type="term" value="P:peptide catabolic process"/>
    <property type="evidence" value="ECO:0007669"/>
    <property type="project" value="TreeGrafter"/>
</dbReference>
<dbReference type="Pfam" id="PF17900">
    <property type="entry name" value="Peptidase_M1_N"/>
    <property type="match status" value="1"/>
</dbReference>
<keyword evidence="18" id="KW-0482">Metalloprotease</keyword>
<dbReference type="Gene3D" id="1.25.50.20">
    <property type="match status" value="1"/>
</dbReference>
<dbReference type="InterPro" id="IPR042097">
    <property type="entry name" value="Aminopeptidase_N-like_N_sf"/>
</dbReference>
<keyword evidence="17" id="KW-1133">Transmembrane helix</keyword>
<dbReference type="AlphaFoldDB" id="A0A6G0T1U5"/>
<evidence type="ECO:0000256" key="24">
    <source>
        <dbReference type="PIRSR" id="PIRSR634016-1"/>
    </source>
</evidence>
<feature type="domain" description="ERAP1-like C-terminal" evidence="28">
    <location>
        <begin position="644"/>
        <end position="940"/>
    </location>
</feature>
<dbReference type="InterPro" id="IPR024571">
    <property type="entry name" value="ERAP1-like_C_dom"/>
</dbReference>
<feature type="binding site" evidence="25">
    <location>
        <position position="432"/>
    </location>
    <ligand>
        <name>Zn(2+)</name>
        <dbReference type="ChEBI" id="CHEBI:29105"/>
        <note>catalytic</note>
    </ligand>
</feature>
<evidence type="ECO:0000259" key="28">
    <source>
        <dbReference type="Pfam" id="PF11838"/>
    </source>
</evidence>
<dbReference type="InterPro" id="IPR027268">
    <property type="entry name" value="Peptidase_M4/M1_CTD_sf"/>
</dbReference>
<comment type="cofactor">
    <cofactor evidence="25">
        <name>Zn(2+)</name>
        <dbReference type="ChEBI" id="CHEBI:29105"/>
    </cofactor>
    <text evidence="25">Binds 1 zinc ion per subunit.</text>
</comment>
<keyword evidence="7" id="KW-0031">Aminopeptidase</keyword>
<dbReference type="GO" id="GO:0098552">
    <property type="term" value="C:side of membrane"/>
    <property type="evidence" value="ECO:0007669"/>
    <property type="project" value="UniProtKB-KW"/>
</dbReference>
<evidence type="ECO:0000256" key="13">
    <source>
        <dbReference type="ARBA" id="ARBA00022729"/>
    </source>
</evidence>
<dbReference type="Gene3D" id="1.10.390.10">
    <property type="entry name" value="Neutral Protease Domain 2"/>
    <property type="match status" value="1"/>
</dbReference>
<evidence type="ECO:0000313" key="31">
    <source>
        <dbReference type="Proteomes" id="UP000475862"/>
    </source>
</evidence>
<feature type="site" description="Transition state stabilizer" evidence="26">
    <location>
        <position position="494"/>
    </location>
</feature>
<evidence type="ECO:0000256" key="8">
    <source>
        <dbReference type="ARBA" id="ARBA00022475"/>
    </source>
</evidence>
<dbReference type="GO" id="GO:0005615">
    <property type="term" value="C:extracellular space"/>
    <property type="evidence" value="ECO:0007669"/>
    <property type="project" value="TreeGrafter"/>
</dbReference>
<dbReference type="EMBL" id="VYZN01000065">
    <property type="protein sequence ID" value="KAE9524620.1"/>
    <property type="molecule type" value="Genomic_DNA"/>
</dbReference>
<dbReference type="OrthoDB" id="6614729at2759"/>
<evidence type="ECO:0000256" key="9">
    <source>
        <dbReference type="ARBA" id="ARBA00022622"/>
    </source>
</evidence>
<keyword evidence="21" id="KW-0325">Glycoprotein</keyword>
<dbReference type="PANTHER" id="PTHR11533">
    <property type="entry name" value="PROTEASE M1 ZINC METALLOPROTEASE"/>
    <property type="match status" value="1"/>
</dbReference>
<evidence type="ECO:0000256" key="5">
    <source>
        <dbReference type="ARBA" id="ARBA00012564"/>
    </source>
</evidence>
<dbReference type="GO" id="GO:0006508">
    <property type="term" value="P:proteolysis"/>
    <property type="evidence" value="ECO:0007669"/>
    <property type="project" value="UniProtKB-KW"/>
</dbReference>
<evidence type="ECO:0000256" key="7">
    <source>
        <dbReference type="ARBA" id="ARBA00022438"/>
    </source>
</evidence>
<evidence type="ECO:0000256" key="1">
    <source>
        <dbReference type="ARBA" id="ARBA00000098"/>
    </source>
</evidence>
<dbReference type="Proteomes" id="UP000475862">
    <property type="component" value="Unassembled WGS sequence"/>
</dbReference>
<evidence type="ECO:0000256" key="19">
    <source>
        <dbReference type="ARBA" id="ARBA00023136"/>
    </source>
</evidence>
<feature type="binding site" evidence="25">
    <location>
        <position position="413"/>
    </location>
    <ligand>
        <name>Zn(2+)</name>
        <dbReference type="ChEBI" id="CHEBI:29105"/>
        <note>catalytic</note>
    </ligand>
</feature>
<accession>A0A6G0T1U5</accession>
<evidence type="ECO:0000256" key="23">
    <source>
        <dbReference type="ARBA" id="ARBA00042613"/>
    </source>
</evidence>
<keyword evidence="31" id="KW-1185">Reference proteome</keyword>
<organism evidence="30 31">
    <name type="scientific">Aphis glycines</name>
    <name type="common">Soybean aphid</name>
    <dbReference type="NCBI Taxonomy" id="307491"/>
    <lineage>
        <taxon>Eukaryota</taxon>
        <taxon>Metazoa</taxon>
        <taxon>Ecdysozoa</taxon>
        <taxon>Arthropoda</taxon>
        <taxon>Hexapoda</taxon>
        <taxon>Insecta</taxon>
        <taxon>Pterygota</taxon>
        <taxon>Neoptera</taxon>
        <taxon>Paraneoptera</taxon>
        <taxon>Hemiptera</taxon>
        <taxon>Sternorrhyncha</taxon>
        <taxon>Aphidomorpha</taxon>
        <taxon>Aphidoidea</taxon>
        <taxon>Aphididae</taxon>
        <taxon>Aphidini</taxon>
        <taxon>Aphis</taxon>
        <taxon>Aphis</taxon>
    </lineage>
</organism>
<keyword evidence="13" id="KW-0732">Signal</keyword>
<dbReference type="SUPFAM" id="SSF55486">
    <property type="entry name" value="Metalloproteases ('zincins'), catalytic domain"/>
    <property type="match status" value="1"/>
</dbReference>
<dbReference type="GO" id="GO:0042277">
    <property type="term" value="F:peptide binding"/>
    <property type="evidence" value="ECO:0007669"/>
    <property type="project" value="TreeGrafter"/>
</dbReference>
<evidence type="ECO:0000256" key="11">
    <source>
        <dbReference type="ARBA" id="ARBA00022692"/>
    </source>
</evidence>
<dbReference type="FunFam" id="1.10.390.10:FF:000013">
    <property type="entry name" value="Aminopeptidase N"/>
    <property type="match status" value="1"/>
</dbReference>
<dbReference type="Pfam" id="PF11838">
    <property type="entry name" value="ERAP1_C"/>
    <property type="match status" value="1"/>
</dbReference>
<feature type="domain" description="Peptidase M1 membrane alanine aminopeptidase" evidence="27">
    <location>
        <begin position="341"/>
        <end position="540"/>
    </location>
</feature>
<sequence>MYIASVKHDSALKTTRLIFFYLIKIFIENPYYIIKISGLPKKNCLATPLPFLLVRTAYDVNHKRKFDDISVINVNMLKFLFLIVSCSCVFAQDATDVKEKMDVFRLPNNTEPISYRLNVQPFIEPENNNFTFIGTVLITIRVKITTEELTLNIDGLTINQIKVKDTNSSTDIKVAGNNIVKKNEQLIIQLETPGLIADRVYEVEIAYSGKLRNDMSGFYKSSYTDENSKKTKWLAVTQFEPTYARRAFPCYDEPAFKTPFSIVVTRLETQISLSNMPIAEKIIQTPPTQPNYVSDKYQTTEPISTYLVAFSVSEFVSTTKDQKVYIYTHAEYADQVTFIEEKANKLLELMELYTNIPYTYSKIGLLAIPDFSFGAMENWGLNTYRETYLLVTNKSTEKDKETVVTTVQHELSHQWFGDLVTCSWWNYVWLNEAFATLFEYFAVHVAEPDWRIGDIFVIEQHQAALVYDHRSRHPITANVQGPNEIRSIFDTITYNKGASVLRMLKHALNDEIFRTSLILYLNTYKYKAAEPKNLWNSFDSVIFDANYKSGILGNTITVEEYMRSWTDQAGYPVINVDSGNANYLIVTQKQYQVDVPKLNNTNLWHIGLTYTNKKNQQFNNLQPTVWMNNKETEITIPLVNNGEWVLFNLQSTGFYRVNYDFKNWNLLIAELKTNPKTIHVLNRAQLIDDSFNLARAGELSHSVPFTLVSYLENEDDFIPWYSVKNSMSYVVERLRRCPHTGAQIKDFAKTYAEIAYKKVSDQYEKNDGQHLTKTSMQAFSNWACKLDVESCVKSALNYFNAWDKNGTEIPPDVKEAALCSGVKNGTTETWNKVFELFQKTSSTSEREASLLALACSTNETILYLDLFLKTDCPIRPQDYKTVFKSLTSTPIGINVTTNFLQHKINESLSNMWEGEEMIMLIYSYLASSVATTKEINELNAIRNFTYLSSTLKNSFDDSYKEVELNSAYFERCHPLIHVWFDPPASTTQAPSISFNCCSSLSFSWCLCPDAVANRGRVGCKLKIVLKICVITNLTPLTQSLCTGILEFKGRTISAPSDFSIIWFNFQVLISPVQLPKNK</sequence>
<comment type="similarity">
    <text evidence="4">Belongs to the peptidase M1 family.</text>
</comment>
<comment type="subcellular location">
    <subcellularLocation>
        <location evidence="3">Cell membrane</location>
        <topology evidence="3">Lipid-anchor</topology>
        <topology evidence="3">GPI-anchor</topology>
    </subcellularLocation>
    <subcellularLocation>
        <location evidence="2">Membrane</location>
        <topology evidence="2">Single-pass type II membrane protein</topology>
    </subcellularLocation>
</comment>
<evidence type="ECO:0000256" key="16">
    <source>
        <dbReference type="ARBA" id="ARBA00022968"/>
    </source>
</evidence>
<keyword evidence="11" id="KW-0812">Transmembrane</keyword>
<feature type="binding site" evidence="25">
    <location>
        <position position="409"/>
    </location>
    <ligand>
        <name>Zn(2+)</name>
        <dbReference type="ChEBI" id="CHEBI:29105"/>
        <note>catalytic</note>
    </ligand>
</feature>
<name>A0A6G0T1U5_APHGL</name>
<keyword evidence="20" id="KW-1015">Disulfide bond</keyword>
<dbReference type="GO" id="GO:0016285">
    <property type="term" value="F:alanyl aminopeptidase activity"/>
    <property type="evidence" value="ECO:0007669"/>
    <property type="project" value="UniProtKB-EC"/>
</dbReference>
<evidence type="ECO:0000313" key="30">
    <source>
        <dbReference type="EMBL" id="KAE9524620.1"/>
    </source>
</evidence>
<dbReference type="InterPro" id="IPR045357">
    <property type="entry name" value="Aminopeptidase_N-like_N"/>
</dbReference>
<dbReference type="Gene3D" id="2.60.40.1910">
    <property type="match status" value="1"/>
</dbReference>
<dbReference type="FunFam" id="2.60.40.1730:FF:000012">
    <property type="entry name" value="Aminopeptidase N"/>
    <property type="match status" value="1"/>
</dbReference>
<evidence type="ECO:0000256" key="4">
    <source>
        <dbReference type="ARBA" id="ARBA00010136"/>
    </source>
</evidence>
<evidence type="ECO:0000256" key="14">
    <source>
        <dbReference type="ARBA" id="ARBA00022801"/>
    </source>
</evidence>
<dbReference type="GO" id="GO:0008270">
    <property type="term" value="F:zinc ion binding"/>
    <property type="evidence" value="ECO:0007669"/>
    <property type="project" value="InterPro"/>
</dbReference>
<dbReference type="FunFam" id="2.60.40.1910:FF:000008">
    <property type="entry name" value="Aminopeptidase"/>
    <property type="match status" value="1"/>
</dbReference>
<dbReference type="GO" id="GO:0005886">
    <property type="term" value="C:plasma membrane"/>
    <property type="evidence" value="ECO:0007669"/>
    <property type="project" value="UniProtKB-SubCell"/>
</dbReference>
<keyword evidence="16" id="KW-0735">Signal-anchor</keyword>
<evidence type="ECO:0000256" key="12">
    <source>
        <dbReference type="ARBA" id="ARBA00022723"/>
    </source>
</evidence>
<comment type="caution">
    <text evidence="30">The sequence shown here is derived from an EMBL/GenBank/DDBJ whole genome shotgun (WGS) entry which is preliminary data.</text>
</comment>
<keyword evidence="12 25" id="KW-0479">Metal-binding</keyword>
<dbReference type="InterPro" id="IPR034016">
    <property type="entry name" value="M1_APN-typ"/>
</dbReference>
<dbReference type="FunFam" id="1.25.50.20:FF:000001">
    <property type="entry name" value="Aminopeptidase"/>
    <property type="match status" value="1"/>
</dbReference>
<gene>
    <name evidence="30" type="ORF">AGLY_014670</name>
</gene>